<comment type="subcellular location">
    <subcellularLocation>
        <location evidence="1">Cell outer membrane</location>
        <topology evidence="1">Multi-pass membrane protein</topology>
    </subcellularLocation>
</comment>
<dbReference type="Pfam" id="PF13609">
    <property type="entry name" value="Porin_4"/>
    <property type="match status" value="1"/>
</dbReference>
<dbReference type="AlphaFoldDB" id="A0A4R6E896"/>
<evidence type="ECO:0000256" key="9">
    <source>
        <dbReference type="ARBA" id="ARBA00023136"/>
    </source>
</evidence>
<dbReference type="InterPro" id="IPR023614">
    <property type="entry name" value="Porin_dom_sf"/>
</dbReference>
<name>A0A4R6E896_9RHOO</name>
<gene>
    <name evidence="13" type="ORF">C7389_104138</name>
</gene>
<evidence type="ECO:0000256" key="8">
    <source>
        <dbReference type="ARBA" id="ARBA00023114"/>
    </source>
</evidence>
<keyword evidence="6 11" id="KW-0732">Signal</keyword>
<evidence type="ECO:0000313" key="14">
    <source>
        <dbReference type="Proteomes" id="UP000295129"/>
    </source>
</evidence>
<dbReference type="Proteomes" id="UP000295129">
    <property type="component" value="Unassembled WGS sequence"/>
</dbReference>
<dbReference type="PANTHER" id="PTHR34501:SF9">
    <property type="entry name" value="MAJOR OUTER MEMBRANE PROTEIN P.IA"/>
    <property type="match status" value="1"/>
</dbReference>
<evidence type="ECO:0000256" key="2">
    <source>
        <dbReference type="ARBA" id="ARBA00011233"/>
    </source>
</evidence>
<evidence type="ECO:0000256" key="5">
    <source>
        <dbReference type="ARBA" id="ARBA00022692"/>
    </source>
</evidence>
<dbReference type="GO" id="GO:0046930">
    <property type="term" value="C:pore complex"/>
    <property type="evidence" value="ECO:0007669"/>
    <property type="project" value="UniProtKB-KW"/>
</dbReference>
<organism evidence="13 14">
    <name type="scientific">Azoarcus indigens</name>
    <dbReference type="NCBI Taxonomy" id="29545"/>
    <lineage>
        <taxon>Bacteria</taxon>
        <taxon>Pseudomonadati</taxon>
        <taxon>Pseudomonadota</taxon>
        <taxon>Betaproteobacteria</taxon>
        <taxon>Rhodocyclales</taxon>
        <taxon>Zoogloeaceae</taxon>
        <taxon>Azoarcus</taxon>
    </lineage>
</organism>
<dbReference type="OrthoDB" id="8576858at2"/>
<comment type="caution">
    <text evidence="13">The sequence shown here is derived from an EMBL/GenBank/DDBJ whole genome shotgun (WGS) entry which is preliminary data.</text>
</comment>
<evidence type="ECO:0000313" key="13">
    <source>
        <dbReference type="EMBL" id="TDN53784.1"/>
    </source>
</evidence>
<evidence type="ECO:0000256" key="11">
    <source>
        <dbReference type="SAM" id="SignalP"/>
    </source>
</evidence>
<feature type="domain" description="Porin" evidence="12">
    <location>
        <begin position="14"/>
        <end position="340"/>
    </location>
</feature>
<dbReference type="PANTHER" id="PTHR34501">
    <property type="entry name" value="PROTEIN YDDL-RELATED"/>
    <property type="match status" value="1"/>
</dbReference>
<keyword evidence="3" id="KW-0813">Transport</keyword>
<evidence type="ECO:0000256" key="6">
    <source>
        <dbReference type="ARBA" id="ARBA00022729"/>
    </source>
</evidence>
<dbReference type="GO" id="GO:0009279">
    <property type="term" value="C:cell outer membrane"/>
    <property type="evidence" value="ECO:0007669"/>
    <property type="project" value="UniProtKB-SubCell"/>
</dbReference>
<dbReference type="GO" id="GO:0015288">
    <property type="term" value="F:porin activity"/>
    <property type="evidence" value="ECO:0007669"/>
    <property type="project" value="UniProtKB-KW"/>
</dbReference>
<dbReference type="PRINTS" id="PR00184">
    <property type="entry name" value="NEISSPPORIN"/>
</dbReference>
<reference evidence="13 14" key="1">
    <citation type="submission" date="2019-03" db="EMBL/GenBank/DDBJ databases">
        <title>Genomic Encyclopedia of Type Strains, Phase IV (KMG-IV): sequencing the most valuable type-strain genomes for metagenomic binning, comparative biology and taxonomic classification.</title>
        <authorList>
            <person name="Goeker M."/>
        </authorList>
    </citation>
    <scope>NUCLEOTIDE SEQUENCE [LARGE SCALE GENOMIC DNA]</scope>
    <source>
        <strain evidence="13 14">DSM 12121</strain>
    </source>
</reference>
<feature type="signal peptide" evidence="11">
    <location>
        <begin position="1"/>
        <end position="23"/>
    </location>
</feature>
<proteinExistence type="predicted"/>
<evidence type="ECO:0000256" key="10">
    <source>
        <dbReference type="ARBA" id="ARBA00023237"/>
    </source>
</evidence>
<dbReference type="CDD" id="cd00342">
    <property type="entry name" value="gram_neg_porins"/>
    <property type="match status" value="1"/>
</dbReference>
<dbReference type="InterPro" id="IPR050298">
    <property type="entry name" value="Gram-neg_bact_OMP"/>
</dbReference>
<dbReference type="GO" id="GO:0006811">
    <property type="term" value="P:monoatomic ion transport"/>
    <property type="evidence" value="ECO:0007669"/>
    <property type="project" value="UniProtKB-KW"/>
</dbReference>
<dbReference type="InterPro" id="IPR033900">
    <property type="entry name" value="Gram_neg_porin_domain"/>
</dbReference>
<dbReference type="SUPFAM" id="SSF56935">
    <property type="entry name" value="Porins"/>
    <property type="match status" value="1"/>
</dbReference>
<evidence type="ECO:0000256" key="4">
    <source>
        <dbReference type="ARBA" id="ARBA00022452"/>
    </source>
</evidence>
<protein>
    <submittedName>
        <fullName evidence="13">Putative porin</fullName>
    </submittedName>
</protein>
<sequence>MKLKALPLLLAGLALSAPATVLAAGPTVYGKVNASLQKFDMEQISGGQVVSERDDWQMRSNASRIGVKGDYDINESLKAVYKLEYEISVDTGTNSNGREFAARNIVGGLQGSWGTFLFGRHDTPLKLIQEKVDRFNDLQIGDMSNFLVGEFRRDNMIMYTSPDFRGFNLTAAFSPGESAIGADGKEDDSLADSASFALTYGAGTDLYLALAHEQNMASNSSAGSSDITRLVGEVKLGAVKVGALYQTARQHKSEDAIAGVPSGINQFGSSFEKQDAWLLSGEWAATKAIVLKAQYGYSESKPLTANRSDAEATQIAVGIDYKLDKNSKFYGYYAQVDVEGDSAYSTGKPSDKTIGVGYEINF</sequence>
<keyword evidence="14" id="KW-1185">Reference proteome</keyword>
<dbReference type="InterPro" id="IPR002299">
    <property type="entry name" value="Porin_Neis"/>
</dbReference>
<keyword evidence="9" id="KW-0472">Membrane</keyword>
<dbReference type="Gene3D" id="2.40.160.10">
    <property type="entry name" value="Porin"/>
    <property type="match status" value="1"/>
</dbReference>
<keyword evidence="5" id="KW-0812">Transmembrane</keyword>
<keyword evidence="7" id="KW-0406">Ion transport</keyword>
<evidence type="ECO:0000259" key="12">
    <source>
        <dbReference type="Pfam" id="PF13609"/>
    </source>
</evidence>
<feature type="chain" id="PRO_5020357248" evidence="11">
    <location>
        <begin position="24"/>
        <end position="362"/>
    </location>
</feature>
<comment type="subunit">
    <text evidence="2">Homotrimer.</text>
</comment>
<evidence type="ECO:0000256" key="7">
    <source>
        <dbReference type="ARBA" id="ARBA00023065"/>
    </source>
</evidence>
<evidence type="ECO:0000256" key="1">
    <source>
        <dbReference type="ARBA" id="ARBA00004571"/>
    </source>
</evidence>
<keyword evidence="4" id="KW-1134">Transmembrane beta strand</keyword>
<keyword evidence="8" id="KW-0626">Porin</keyword>
<keyword evidence="10" id="KW-0998">Cell outer membrane</keyword>
<evidence type="ECO:0000256" key="3">
    <source>
        <dbReference type="ARBA" id="ARBA00022448"/>
    </source>
</evidence>
<dbReference type="EMBL" id="SNVV01000004">
    <property type="protein sequence ID" value="TDN53784.1"/>
    <property type="molecule type" value="Genomic_DNA"/>
</dbReference>
<dbReference type="RefSeq" id="WP_133589590.1">
    <property type="nucleotide sequence ID" value="NZ_SNVV01000004.1"/>
</dbReference>
<accession>A0A4R6E896</accession>